<feature type="region of interest" description="Disordered" evidence="7">
    <location>
        <begin position="29"/>
        <end position="51"/>
    </location>
</feature>
<dbReference type="InterPro" id="IPR006218">
    <property type="entry name" value="DAHP1/KDSA"/>
</dbReference>
<dbReference type="Pfam" id="PF00793">
    <property type="entry name" value="DAHP_synth_1"/>
    <property type="match status" value="1"/>
</dbReference>
<comment type="similarity">
    <text evidence="1">Belongs to the class-I DAHP synthase family.</text>
</comment>
<dbReference type="SUPFAM" id="SSF51569">
    <property type="entry name" value="Aldolase"/>
    <property type="match status" value="1"/>
</dbReference>
<evidence type="ECO:0000256" key="7">
    <source>
        <dbReference type="SAM" id="MobiDB-lite"/>
    </source>
</evidence>
<evidence type="ECO:0000256" key="6">
    <source>
        <dbReference type="ARBA" id="ARBA00047508"/>
    </source>
</evidence>
<dbReference type="AlphaFoldDB" id="A0A1E4SDM3"/>
<dbReference type="InterPro" id="IPR006219">
    <property type="entry name" value="DAHP_synth_1"/>
</dbReference>
<evidence type="ECO:0000256" key="5">
    <source>
        <dbReference type="ARBA" id="ARBA00023141"/>
    </source>
</evidence>
<evidence type="ECO:0000256" key="1">
    <source>
        <dbReference type="ARBA" id="ARBA00007985"/>
    </source>
</evidence>
<gene>
    <name evidence="9" type="ORF">CANTADRAFT_97246</name>
</gene>
<keyword evidence="3" id="KW-0028">Amino-acid biosynthesis</keyword>
<dbReference type="GO" id="GO:0005737">
    <property type="term" value="C:cytoplasm"/>
    <property type="evidence" value="ECO:0007669"/>
    <property type="project" value="TreeGrafter"/>
</dbReference>
<dbReference type="GeneID" id="30986142"/>
<dbReference type="STRING" id="984487.A0A1E4SDM3"/>
<dbReference type="PANTHER" id="PTHR21225">
    <property type="entry name" value="PHOSPHO-2-DEHYDRO-3-DEOXYHEPTONATE ALDOLASE DAHP SYNTHETASE"/>
    <property type="match status" value="1"/>
</dbReference>
<feature type="domain" description="DAHP synthetase I/KDSA" evidence="8">
    <location>
        <begin position="85"/>
        <end position="272"/>
    </location>
</feature>
<dbReference type="GO" id="GO:0009073">
    <property type="term" value="P:aromatic amino acid family biosynthetic process"/>
    <property type="evidence" value="ECO:0007669"/>
    <property type="project" value="UniProtKB-KW"/>
</dbReference>
<dbReference type="Gene3D" id="3.20.20.70">
    <property type="entry name" value="Aldolase class I"/>
    <property type="match status" value="1"/>
</dbReference>
<dbReference type="Proteomes" id="UP000094285">
    <property type="component" value="Unassembled WGS sequence"/>
</dbReference>
<dbReference type="GO" id="GO:0003849">
    <property type="term" value="F:3-deoxy-7-phosphoheptulonate synthase activity"/>
    <property type="evidence" value="ECO:0007669"/>
    <property type="project" value="UniProtKB-EC"/>
</dbReference>
<dbReference type="InterPro" id="IPR013785">
    <property type="entry name" value="Aldolase_TIM"/>
</dbReference>
<protein>
    <recommendedName>
        <fullName evidence="2">3-deoxy-7-phosphoheptulonate synthase</fullName>
        <ecNumber evidence="2">2.5.1.54</ecNumber>
    </recommendedName>
</protein>
<organism evidence="9 10">
    <name type="scientific">Suhomyces tanzawaensis NRRL Y-17324</name>
    <dbReference type="NCBI Taxonomy" id="984487"/>
    <lineage>
        <taxon>Eukaryota</taxon>
        <taxon>Fungi</taxon>
        <taxon>Dikarya</taxon>
        <taxon>Ascomycota</taxon>
        <taxon>Saccharomycotina</taxon>
        <taxon>Pichiomycetes</taxon>
        <taxon>Debaryomycetaceae</taxon>
        <taxon>Suhomyces</taxon>
    </lineage>
</organism>
<dbReference type="PANTHER" id="PTHR21225:SF18">
    <property type="entry name" value="PHOSPHO-2-DEHYDRO-3-DEOXYHEPTONATE ALDOLASE, PHENYLALANINE-INHIBITED"/>
    <property type="match status" value="1"/>
</dbReference>
<keyword evidence="4" id="KW-0808">Transferase</keyword>
<evidence type="ECO:0000256" key="2">
    <source>
        <dbReference type="ARBA" id="ARBA00012694"/>
    </source>
</evidence>
<name>A0A1E4SDM3_9ASCO</name>
<evidence type="ECO:0000313" key="9">
    <source>
        <dbReference type="EMBL" id="ODV77614.1"/>
    </source>
</evidence>
<reference evidence="10" key="1">
    <citation type="submission" date="2016-05" db="EMBL/GenBank/DDBJ databases">
        <title>Comparative genomics of biotechnologically important yeasts.</title>
        <authorList>
            <consortium name="DOE Joint Genome Institute"/>
            <person name="Riley R."/>
            <person name="Haridas S."/>
            <person name="Wolfe K.H."/>
            <person name="Lopes M.R."/>
            <person name="Hittinger C.T."/>
            <person name="Goker M."/>
            <person name="Salamov A."/>
            <person name="Wisecaver J."/>
            <person name="Long T.M."/>
            <person name="Aerts A.L."/>
            <person name="Barry K."/>
            <person name="Choi C."/>
            <person name="Clum A."/>
            <person name="Coughlan A.Y."/>
            <person name="Deshpande S."/>
            <person name="Douglass A.P."/>
            <person name="Hanson S.J."/>
            <person name="Klenk H.-P."/>
            <person name="Labutti K."/>
            <person name="Lapidus A."/>
            <person name="Lindquist E."/>
            <person name="Lipzen A."/>
            <person name="Meier-Kolthoff J.P."/>
            <person name="Ohm R.A."/>
            <person name="Otillar R.P."/>
            <person name="Pangilinan J."/>
            <person name="Peng Y."/>
            <person name="Rokas A."/>
            <person name="Rosa C.A."/>
            <person name="Scheuner C."/>
            <person name="Sibirny A.A."/>
            <person name="Slot J.C."/>
            <person name="Stielow J.B."/>
            <person name="Sun H."/>
            <person name="Kurtzman C.P."/>
            <person name="Blackwell M."/>
            <person name="Grigoriev I.V."/>
            <person name="Jeffries T.W."/>
        </authorList>
    </citation>
    <scope>NUCLEOTIDE SEQUENCE [LARGE SCALE GENOMIC DNA]</scope>
    <source>
        <strain evidence="10">NRRL Y-17324</strain>
    </source>
</reference>
<comment type="catalytic activity">
    <reaction evidence="6">
        <text>D-erythrose 4-phosphate + phosphoenolpyruvate + H2O = 7-phospho-2-dehydro-3-deoxy-D-arabino-heptonate + phosphate</text>
        <dbReference type="Rhea" id="RHEA:14717"/>
        <dbReference type="ChEBI" id="CHEBI:15377"/>
        <dbReference type="ChEBI" id="CHEBI:16897"/>
        <dbReference type="ChEBI" id="CHEBI:43474"/>
        <dbReference type="ChEBI" id="CHEBI:58394"/>
        <dbReference type="ChEBI" id="CHEBI:58702"/>
        <dbReference type="EC" id="2.5.1.54"/>
    </reaction>
</comment>
<evidence type="ECO:0000259" key="8">
    <source>
        <dbReference type="Pfam" id="PF00793"/>
    </source>
</evidence>
<accession>A0A1E4SDM3</accession>
<dbReference type="RefSeq" id="XP_020062736.1">
    <property type="nucleotide sequence ID" value="XM_020212006.1"/>
</dbReference>
<evidence type="ECO:0000256" key="3">
    <source>
        <dbReference type="ARBA" id="ARBA00022605"/>
    </source>
</evidence>
<dbReference type="EMBL" id="KV453915">
    <property type="protein sequence ID" value="ODV77614.1"/>
    <property type="molecule type" value="Genomic_DNA"/>
</dbReference>
<dbReference type="OrthoDB" id="4020666at2759"/>
<keyword evidence="10" id="KW-1185">Reference proteome</keyword>
<proteinExistence type="inferred from homology"/>
<evidence type="ECO:0000256" key="4">
    <source>
        <dbReference type="ARBA" id="ARBA00022679"/>
    </source>
</evidence>
<sequence>MEIHKPILKSNVSSNEFTFDATSRDYSTDSLASVSTQPPKPTSGLSLSERGYTSTVQPEVLQDQLLPISEQLRSQVLESRLRISNILSGNDDFLIIAGPTYVTDPLELKACANWLGLASKEVAVSLRANMTKYNTENPDFANPSVMTYEIKNGLPYCRSLLREVAEVCPLVGEISDTLTPQYLSDLYSLSLVSSTFVESQLHRELVSGVSYSVGFNSQDSHLPFDKDMYLHRVGSALDAMYAASQRHQFLSVTKTGQVAVVGTTGNDETFIVLELNLQLSLVEIETLFQKVYNYSLAKFQTPKVLLDLGRISQQDYDEKFNLLKLILSHSDLRSKIIGVLIDSGDNYISDRNAEDPIGVNGINRYIQNRISRSEENEVLEELKEHEFEYLIHADKMIKELKKLKTDQ</sequence>
<dbReference type="GO" id="GO:0008652">
    <property type="term" value="P:amino acid biosynthetic process"/>
    <property type="evidence" value="ECO:0007669"/>
    <property type="project" value="UniProtKB-KW"/>
</dbReference>
<dbReference type="EC" id="2.5.1.54" evidence="2"/>
<keyword evidence="5" id="KW-0057">Aromatic amino acid biosynthesis</keyword>
<evidence type="ECO:0000313" key="10">
    <source>
        <dbReference type="Proteomes" id="UP000094285"/>
    </source>
</evidence>